<dbReference type="GO" id="GO:0004047">
    <property type="term" value="F:aminomethyltransferase activity"/>
    <property type="evidence" value="ECO:0007669"/>
    <property type="project" value="UniProtKB-EC"/>
</dbReference>
<dbReference type="HAMAP" id="MF_00259">
    <property type="entry name" value="GcvT"/>
    <property type="match status" value="1"/>
</dbReference>
<feature type="domain" description="Aminomethyltransferase C-terminal" evidence="9">
    <location>
        <begin position="285"/>
        <end position="362"/>
    </location>
</feature>
<dbReference type="InterPro" id="IPR022903">
    <property type="entry name" value="GcvT_bac"/>
</dbReference>
<dbReference type="SUPFAM" id="SSF101790">
    <property type="entry name" value="Aminomethyltransferase beta-barrel domain"/>
    <property type="match status" value="1"/>
</dbReference>
<evidence type="ECO:0000256" key="2">
    <source>
        <dbReference type="ARBA" id="ARBA00012616"/>
    </source>
</evidence>
<dbReference type="NCBIfam" id="TIGR00528">
    <property type="entry name" value="gcvT"/>
    <property type="match status" value="1"/>
</dbReference>
<dbReference type="Proteomes" id="UP001079657">
    <property type="component" value="Unassembled WGS sequence"/>
</dbReference>
<evidence type="ECO:0000256" key="6">
    <source>
        <dbReference type="ARBA" id="ARBA00047665"/>
    </source>
</evidence>
<comment type="catalytic activity">
    <reaction evidence="6 7">
        <text>N(6)-[(R)-S(8)-aminomethyldihydrolipoyl]-L-lysyl-[protein] + (6S)-5,6,7,8-tetrahydrofolate = N(6)-[(R)-dihydrolipoyl]-L-lysyl-[protein] + (6R)-5,10-methylene-5,6,7,8-tetrahydrofolate + NH4(+)</text>
        <dbReference type="Rhea" id="RHEA:16945"/>
        <dbReference type="Rhea" id="RHEA-COMP:10475"/>
        <dbReference type="Rhea" id="RHEA-COMP:10492"/>
        <dbReference type="ChEBI" id="CHEBI:15636"/>
        <dbReference type="ChEBI" id="CHEBI:28938"/>
        <dbReference type="ChEBI" id="CHEBI:57453"/>
        <dbReference type="ChEBI" id="CHEBI:83100"/>
        <dbReference type="ChEBI" id="CHEBI:83143"/>
        <dbReference type="EC" id="2.1.2.10"/>
    </reaction>
</comment>
<protein>
    <recommendedName>
        <fullName evidence="2 7">Aminomethyltransferase</fullName>
        <ecNumber evidence="2 7">2.1.2.10</ecNumber>
    </recommendedName>
    <alternativeName>
        <fullName evidence="5 7">Glycine cleavage system T protein</fullName>
    </alternativeName>
</protein>
<dbReference type="Gene3D" id="4.10.1250.10">
    <property type="entry name" value="Aminomethyltransferase fragment"/>
    <property type="match status" value="1"/>
</dbReference>
<dbReference type="SUPFAM" id="SSF103025">
    <property type="entry name" value="Folate-binding domain"/>
    <property type="match status" value="1"/>
</dbReference>
<dbReference type="Gene3D" id="3.30.1360.120">
    <property type="entry name" value="Probable tRNA modification gtpase trme, domain 1"/>
    <property type="match status" value="1"/>
</dbReference>
<organism evidence="10 11">
    <name type="scientific">Clostridium ganghwense</name>
    <dbReference type="NCBI Taxonomy" id="312089"/>
    <lineage>
        <taxon>Bacteria</taxon>
        <taxon>Bacillati</taxon>
        <taxon>Bacillota</taxon>
        <taxon>Clostridia</taxon>
        <taxon>Eubacteriales</taxon>
        <taxon>Clostridiaceae</taxon>
        <taxon>Clostridium</taxon>
    </lineage>
</organism>
<reference evidence="10" key="1">
    <citation type="submission" date="2022-12" db="EMBL/GenBank/DDBJ databases">
        <authorList>
            <person name="Wang J."/>
        </authorList>
    </citation>
    <scope>NUCLEOTIDE SEQUENCE</scope>
    <source>
        <strain evidence="10">HY-42-06</strain>
    </source>
</reference>
<evidence type="ECO:0000256" key="4">
    <source>
        <dbReference type="ARBA" id="ARBA00022679"/>
    </source>
</evidence>
<accession>A0ABT4CSS5</accession>
<dbReference type="InterPro" id="IPR027266">
    <property type="entry name" value="TrmE/GcvT-like"/>
</dbReference>
<evidence type="ECO:0000259" key="9">
    <source>
        <dbReference type="Pfam" id="PF08669"/>
    </source>
</evidence>
<evidence type="ECO:0000259" key="8">
    <source>
        <dbReference type="Pfam" id="PF01571"/>
    </source>
</evidence>
<dbReference type="PANTHER" id="PTHR43757:SF2">
    <property type="entry name" value="AMINOMETHYLTRANSFERASE, MITOCHONDRIAL"/>
    <property type="match status" value="1"/>
</dbReference>
<dbReference type="InterPro" id="IPR013977">
    <property type="entry name" value="GcvT_C"/>
</dbReference>
<dbReference type="EC" id="2.1.2.10" evidence="2 7"/>
<comment type="subunit">
    <text evidence="7">The glycine cleavage system is composed of four proteins: P, T, L and H.</text>
</comment>
<keyword evidence="11" id="KW-1185">Reference proteome</keyword>
<evidence type="ECO:0000313" key="11">
    <source>
        <dbReference type="Proteomes" id="UP001079657"/>
    </source>
</evidence>
<proteinExistence type="inferred from homology"/>
<evidence type="ECO:0000256" key="7">
    <source>
        <dbReference type="HAMAP-Rule" id="MF_00259"/>
    </source>
</evidence>
<evidence type="ECO:0000313" key="10">
    <source>
        <dbReference type="EMBL" id="MCY6371024.1"/>
    </source>
</evidence>
<gene>
    <name evidence="7 10" type="primary">gcvT</name>
    <name evidence="10" type="ORF">OXH55_10305</name>
</gene>
<dbReference type="NCBIfam" id="NF001567">
    <property type="entry name" value="PRK00389.1"/>
    <property type="match status" value="1"/>
</dbReference>
<dbReference type="EMBL" id="JAPQES010000003">
    <property type="protein sequence ID" value="MCY6371024.1"/>
    <property type="molecule type" value="Genomic_DNA"/>
</dbReference>
<sequence>MEFLKRTPLFNAYQKYGGKIINFTGWALPVQFEGIIKEHEAVRNAAGLFDVSHMGEIEIKGEDAFSFLQNLITNDVSVLKDNEILYTLMCFNDGGVADDLLVYKFSDKHYLLVVNASNVDKDYLWVCSNKDNFNVEINNISHKIAQLALQGPTSEKILQKLTPFKLSDIKFFRFNKNVMIDGVKCLVSRTGYTGEDGFEIYTGTENSERLWNKILETGKEDGIKPAGLGCRDTLRFEAALPLYGNELSEDITPLEAGLGYFVKLNKASFIGKNALVMQNKDGVKRRIVGFEMIGRGIPRHGYSIIKNDEEIGFVTTGYFSPTLKKSIGHAILDTKYTKLGTEIEVIIRKKRVRAKIIKKKFYNKNHKK</sequence>
<dbReference type="InterPro" id="IPR006223">
    <property type="entry name" value="GcvT"/>
</dbReference>
<dbReference type="Gene3D" id="2.40.30.110">
    <property type="entry name" value="Aminomethyltransferase beta-barrel domains"/>
    <property type="match status" value="1"/>
</dbReference>
<dbReference type="InterPro" id="IPR006222">
    <property type="entry name" value="GCVT_N"/>
</dbReference>
<keyword evidence="4 7" id="KW-0808">Transferase</keyword>
<dbReference type="Pfam" id="PF01571">
    <property type="entry name" value="GCV_T"/>
    <property type="match status" value="1"/>
</dbReference>
<evidence type="ECO:0000256" key="5">
    <source>
        <dbReference type="ARBA" id="ARBA00031395"/>
    </source>
</evidence>
<dbReference type="RefSeq" id="WP_268049863.1">
    <property type="nucleotide sequence ID" value="NZ_JAPQES010000003.1"/>
</dbReference>
<dbReference type="InterPro" id="IPR028896">
    <property type="entry name" value="GcvT/YgfZ/DmdA"/>
</dbReference>
<comment type="caution">
    <text evidence="10">The sequence shown here is derived from an EMBL/GenBank/DDBJ whole genome shotgun (WGS) entry which is preliminary data.</text>
</comment>
<dbReference type="Pfam" id="PF08669">
    <property type="entry name" value="GCV_T_C"/>
    <property type="match status" value="1"/>
</dbReference>
<name>A0ABT4CSS5_9CLOT</name>
<dbReference type="InterPro" id="IPR029043">
    <property type="entry name" value="GcvT/YgfZ_C"/>
</dbReference>
<evidence type="ECO:0000256" key="1">
    <source>
        <dbReference type="ARBA" id="ARBA00008609"/>
    </source>
</evidence>
<feature type="domain" description="GCVT N-terminal" evidence="8">
    <location>
        <begin position="10"/>
        <end position="266"/>
    </location>
</feature>
<comment type="similarity">
    <text evidence="1 7">Belongs to the GcvT family.</text>
</comment>
<comment type="function">
    <text evidence="7">The glycine cleavage system catalyzes the degradation of glycine.</text>
</comment>
<evidence type="ECO:0000256" key="3">
    <source>
        <dbReference type="ARBA" id="ARBA00022576"/>
    </source>
</evidence>
<dbReference type="Gene3D" id="3.30.70.1400">
    <property type="entry name" value="Aminomethyltransferase beta-barrel domains"/>
    <property type="match status" value="1"/>
</dbReference>
<dbReference type="PIRSF" id="PIRSF006487">
    <property type="entry name" value="GcvT"/>
    <property type="match status" value="1"/>
</dbReference>
<dbReference type="PANTHER" id="PTHR43757">
    <property type="entry name" value="AMINOMETHYLTRANSFERASE"/>
    <property type="match status" value="1"/>
</dbReference>
<keyword evidence="3 7" id="KW-0032">Aminotransferase</keyword>